<comment type="subcellular location">
    <subcellularLocation>
        <location evidence="1 7">Cell outer membrane</location>
        <topology evidence="1 7">Multi-pass membrane protein</topology>
    </subcellularLocation>
</comment>
<keyword evidence="6 7" id="KW-0998">Cell outer membrane</keyword>
<dbReference type="InterPro" id="IPR023996">
    <property type="entry name" value="TonB-dep_OMP_SusC/RagA"/>
</dbReference>
<keyword evidence="2 7" id="KW-0813">Transport</keyword>
<keyword evidence="3 7" id="KW-1134">Transmembrane beta strand</keyword>
<accession>A0A9X2XNW3</accession>
<dbReference type="Gene3D" id="2.40.170.20">
    <property type="entry name" value="TonB-dependent receptor, beta-barrel domain"/>
    <property type="match status" value="1"/>
</dbReference>
<feature type="signal peptide" evidence="8">
    <location>
        <begin position="1"/>
        <end position="23"/>
    </location>
</feature>
<reference evidence="10" key="1">
    <citation type="submission" date="2022-09" db="EMBL/GenBank/DDBJ databases">
        <authorList>
            <person name="Yuan C."/>
            <person name="Ke Z."/>
        </authorList>
    </citation>
    <scope>NUCLEOTIDE SEQUENCE</scope>
    <source>
        <strain evidence="10">LB-8</strain>
    </source>
</reference>
<keyword evidence="11" id="KW-1185">Reference proteome</keyword>
<comment type="similarity">
    <text evidence="7">Belongs to the TonB-dependent receptor family.</text>
</comment>
<dbReference type="AlphaFoldDB" id="A0A9X2XNW3"/>
<dbReference type="InterPro" id="IPR037066">
    <property type="entry name" value="Plug_dom_sf"/>
</dbReference>
<dbReference type="InterPro" id="IPR036942">
    <property type="entry name" value="Beta-barrel_TonB_sf"/>
</dbReference>
<feature type="domain" description="TonB-dependent receptor plug" evidence="9">
    <location>
        <begin position="60"/>
        <end position="166"/>
    </location>
</feature>
<dbReference type="PROSITE" id="PS52016">
    <property type="entry name" value="TONB_DEPENDENT_REC_3"/>
    <property type="match status" value="1"/>
</dbReference>
<keyword evidence="8" id="KW-0732">Signal</keyword>
<protein>
    <submittedName>
        <fullName evidence="10">SusC/RagA family TonB-linked outer membrane protein</fullName>
    </submittedName>
</protein>
<dbReference type="Gene3D" id="2.170.130.10">
    <property type="entry name" value="TonB-dependent receptor, plug domain"/>
    <property type="match status" value="1"/>
</dbReference>
<evidence type="ECO:0000313" key="11">
    <source>
        <dbReference type="Proteomes" id="UP001155483"/>
    </source>
</evidence>
<evidence type="ECO:0000256" key="4">
    <source>
        <dbReference type="ARBA" id="ARBA00022692"/>
    </source>
</evidence>
<dbReference type="InterPro" id="IPR012910">
    <property type="entry name" value="Plug_dom"/>
</dbReference>
<evidence type="ECO:0000256" key="2">
    <source>
        <dbReference type="ARBA" id="ARBA00022448"/>
    </source>
</evidence>
<proteinExistence type="inferred from homology"/>
<evidence type="ECO:0000256" key="1">
    <source>
        <dbReference type="ARBA" id="ARBA00004571"/>
    </source>
</evidence>
<organism evidence="10 11">
    <name type="scientific">Paraflavisolibacter caeni</name>
    <dbReference type="NCBI Taxonomy" id="2982496"/>
    <lineage>
        <taxon>Bacteria</taxon>
        <taxon>Pseudomonadati</taxon>
        <taxon>Bacteroidota</taxon>
        <taxon>Chitinophagia</taxon>
        <taxon>Chitinophagales</taxon>
        <taxon>Chitinophagaceae</taxon>
        <taxon>Paraflavisolibacter</taxon>
    </lineage>
</organism>
<dbReference type="InterPro" id="IPR039426">
    <property type="entry name" value="TonB-dep_rcpt-like"/>
</dbReference>
<feature type="chain" id="PRO_5040831809" evidence="8">
    <location>
        <begin position="24"/>
        <end position="953"/>
    </location>
</feature>
<reference evidence="10" key="2">
    <citation type="submission" date="2023-04" db="EMBL/GenBank/DDBJ databases">
        <title>Paracnuella aquatica gen. nov., sp. nov., a member of the family Chitinophagaceae isolated from a hot spring.</title>
        <authorList>
            <person name="Wang C."/>
        </authorList>
    </citation>
    <scope>NUCLEOTIDE SEQUENCE</scope>
    <source>
        <strain evidence="10">LB-8</strain>
    </source>
</reference>
<name>A0A9X2XNW3_9BACT</name>
<dbReference type="GO" id="GO:0009279">
    <property type="term" value="C:cell outer membrane"/>
    <property type="evidence" value="ECO:0007669"/>
    <property type="project" value="UniProtKB-SubCell"/>
</dbReference>
<evidence type="ECO:0000256" key="8">
    <source>
        <dbReference type="SAM" id="SignalP"/>
    </source>
</evidence>
<evidence type="ECO:0000256" key="7">
    <source>
        <dbReference type="PROSITE-ProRule" id="PRU01360"/>
    </source>
</evidence>
<evidence type="ECO:0000256" key="5">
    <source>
        <dbReference type="ARBA" id="ARBA00023136"/>
    </source>
</evidence>
<keyword evidence="5 7" id="KW-0472">Membrane</keyword>
<dbReference type="SUPFAM" id="SSF56935">
    <property type="entry name" value="Porins"/>
    <property type="match status" value="1"/>
</dbReference>
<evidence type="ECO:0000259" key="9">
    <source>
        <dbReference type="Pfam" id="PF07715"/>
    </source>
</evidence>
<dbReference type="NCBIfam" id="TIGR04056">
    <property type="entry name" value="OMP_RagA_SusC"/>
    <property type="match status" value="1"/>
</dbReference>
<gene>
    <name evidence="10" type="ORF">OCK74_11820</name>
</gene>
<evidence type="ECO:0000256" key="6">
    <source>
        <dbReference type="ARBA" id="ARBA00023237"/>
    </source>
</evidence>
<dbReference type="EMBL" id="JAOTIF010000007">
    <property type="protein sequence ID" value="MCU7549808.1"/>
    <property type="molecule type" value="Genomic_DNA"/>
</dbReference>
<comment type="caution">
    <text evidence="10">The sequence shown here is derived from an EMBL/GenBank/DDBJ whole genome shotgun (WGS) entry which is preliminary data.</text>
</comment>
<evidence type="ECO:0000256" key="3">
    <source>
        <dbReference type="ARBA" id="ARBA00022452"/>
    </source>
</evidence>
<sequence length="953" mass="104908">MKNRNIKLFIGLTLLSGLSVAQAQTKKPNQLDSTIFLTEKSAPANLIDGGIRTEQDWRNTGAVFTISGEELARTNAGNLLNTLQGRIPGLTVVTGAGEPGYDNPTLYVRGQSSWNIAGNKVGIYLDGFQVDMNALSALSPNEIESITLLKDAAALAVYGLNGGAGVLSVRTKEGTKTGKTKIEVNARYGGMRPIAMPEVMDAYGYVTAYNLALKNDGLPVKYYNPDFYKASDDPFHPNVNWYDKLLTNNSATQNYNISFRGGNEKARYFVLGGYTDFIGLYRDADMIDKDFGTNAKYKRLNLRANIDLQLNKNLSVKATVSGITEDRNTPAGFTAASVFSNLLKIPAAAFPVKNLDGTWGNSSVYNFNPVQLLRTNGIYSSHTRYLQTNVNFKQKFDALVSGLAFSGGISFSNVYVGVYEKKFAVPSYVLAKDAYDNPVIDAKGAVVYNVLGAVGESINDGGNDHWNRTSSLFGFDYDKSFGKHSFTGMLKASRSSYIHDGQTYAVVEQGLRGFVTYDYSKKYIADLSFSYLGSGDFESGHRYGMFPALGLGWIVSNEDFLKNNSVVNFLKARASYGVTANTNESSRFLYEQWGSYTEGVYTLGTTDGGKNGRTEGAIPNADFTWESKRSANVGIDLTLFKKLNATVDVFSEKRTAILEAPVGVPDYTGFNFRNTNTGEAENKGFEVSLQFRDKTQSKLEYYAGASMAYARNKITKKAEDAQPYSYLYDQGYRINQMTGLQCVGFYQVSDFDANGNLNPGVVKSTYGPVRPGDLKYVDVNNDGLISSYDKVPMEYTKLPEITLGFNLGFKYAGFDFDAFLQGVMNRTVSLLDDAFDYTHPLANNNNITVFSSNPWTPETAATAASPRLSTLVNNNNNQAADFWLRNGNFFKVRSIEVGYTLPHTGFLKKMENVRFFLSGNNLFGNDIEGLEPERLSMGYPLMKTGTLGVKAKF</sequence>
<evidence type="ECO:0000313" key="10">
    <source>
        <dbReference type="EMBL" id="MCU7549808.1"/>
    </source>
</evidence>
<dbReference type="Pfam" id="PF07715">
    <property type="entry name" value="Plug"/>
    <property type="match status" value="1"/>
</dbReference>
<keyword evidence="4 7" id="KW-0812">Transmembrane</keyword>
<dbReference type="RefSeq" id="WP_279297247.1">
    <property type="nucleotide sequence ID" value="NZ_JAOTIF010000007.1"/>
</dbReference>
<dbReference type="Proteomes" id="UP001155483">
    <property type="component" value="Unassembled WGS sequence"/>
</dbReference>